<dbReference type="GO" id="GO:0004519">
    <property type="term" value="F:endonuclease activity"/>
    <property type="evidence" value="ECO:0007669"/>
    <property type="project" value="InterPro"/>
</dbReference>
<evidence type="ECO:0000256" key="7">
    <source>
        <dbReference type="ARBA" id="ARBA00022813"/>
    </source>
</evidence>
<evidence type="ECO:0000256" key="8">
    <source>
        <dbReference type="ARBA" id="ARBA00022833"/>
    </source>
</evidence>
<dbReference type="Gene3D" id="3.90.1800.10">
    <property type="entry name" value="RNA polymerase alpha subunit dimerisation domain"/>
    <property type="match status" value="1"/>
</dbReference>
<dbReference type="InterPro" id="IPR007121">
    <property type="entry name" value="RNA_pol_bsu_CS"/>
</dbReference>
<keyword evidence="7" id="KW-0068">Autocatalytic cleavage</keyword>
<dbReference type="Pfam" id="PF04560">
    <property type="entry name" value="RNA_pol_Rpb2_7"/>
    <property type="match status" value="1"/>
</dbReference>
<proteinExistence type="inferred from homology"/>
<feature type="compositionally biased region" description="Basic and acidic residues" evidence="11">
    <location>
        <begin position="797"/>
        <end position="812"/>
    </location>
</feature>
<dbReference type="PANTHER" id="PTHR20856">
    <property type="entry name" value="DNA-DIRECTED RNA POLYMERASE I SUBUNIT 2"/>
    <property type="match status" value="1"/>
</dbReference>
<dbReference type="EC" id="2.7.7.6" evidence="2"/>
<dbReference type="GO" id="GO:0003899">
    <property type="term" value="F:DNA-directed RNA polymerase activity"/>
    <property type="evidence" value="ECO:0007669"/>
    <property type="project" value="UniProtKB-EC"/>
</dbReference>
<dbReference type="Gene3D" id="2.40.50.150">
    <property type="match status" value="1"/>
</dbReference>
<dbReference type="GO" id="GO:0016539">
    <property type="term" value="P:intein-mediated protein splicing"/>
    <property type="evidence" value="ECO:0007669"/>
    <property type="project" value="InterPro"/>
</dbReference>
<dbReference type="SUPFAM" id="SSF51294">
    <property type="entry name" value="Hedgehog/intein (Hint) domain"/>
    <property type="match status" value="1"/>
</dbReference>
<dbReference type="CDD" id="cd00081">
    <property type="entry name" value="Hint"/>
    <property type="match status" value="1"/>
</dbReference>
<dbReference type="InterPro" id="IPR015712">
    <property type="entry name" value="DNA-dir_RNA_pol_su2"/>
</dbReference>
<dbReference type="Pfam" id="PF04565">
    <property type="entry name" value="RNA_pol_Rpb2_3"/>
    <property type="match status" value="1"/>
</dbReference>
<dbReference type="InterPro" id="IPR004042">
    <property type="entry name" value="Intein_endonuc_central"/>
</dbReference>
<keyword evidence="9" id="KW-0651">Protein splicing</keyword>
<evidence type="ECO:0000256" key="10">
    <source>
        <dbReference type="ARBA" id="ARBA00023163"/>
    </source>
</evidence>
<dbReference type="Pfam" id="PF00562">
    <property type="entry name" value="RNA_pol_Rpb2_6"/>
    <property type="match status" value="1"/>
</dbReference>
<keyword evidence="5" id="KW-0548">Nucleotidyltransferase</keyword>
<keyword evidence="10" id="KW-0804">Transcription</keyword>
<evidence type="ECO:0000256" key="2">
    <source>
        <dbReference type="ARBA" id="ARBA00012418"/>
    </source>
</evidence>
<reference evidence="13" key="1">
    <citation type="journal article" date="2020" name="Nature">
        <title>Giant virus diversity and host interactions through global metagenomics.</title>
        <authorList>
            <person name="Schulz F."/>
            <person name="Roux S."/>
            <person name="Paez-Espino D."/>
            <person name="Jungbluth S."/>
            <person name="Walsh D.A."/>
            <person name="Denef V.J."/>
            <person name="McMahon K.D."/>
            <person name="Konstantinidis K.T."/>
            <person name="Eloe-Fadrosh E.A."/>
            <person name="Kyrpides N.C."/>
            <person name="Woyke T."/>
        </authorList>
    </citation>
    <scope>NUCLEOTIDE SEQUENCE</scope>
    <source>
        <strain evidence="13">GVMAG-M-3300023179-99</strain>
    </source>
</reference>
<dbReference type="PROSITE" id="PS50819">
    <property type="entry name" value="INTEIN_ENDONUCLEASE"/>
    <property type="match status" value="1"/>
</dbReference>
<dbReference type="Pfam" id="PF04561">
    <property type="entry name" value="RNA_pol_Rpb2_2"/>
    <property type="match status" value="1"/>
</dbReference>
<comment type="similarity">
    <text evidence="1">Belongs to the RNA polymerase beta chain family.</text>
</comment>
<dbReference type="CDD" id="cd00653">
    <property type="entry name" value="RNA_pol_B_RPB2"/>
    <property type="match status" value="1"/>
</dbReference>
<feature type="domain" description="DOD-type homing endonuclease" evidence="12">
    <location>
        <begin position="1158"/>
        <end position="1284"/>
    </location>
</feature>
<dbReference type="GO" id="GO:0046872">
    <property type="term" value="F:metal ion binding"/>
    <property type="evidence" value="ECO:0007669"/>
    <property type="project" value="UniProtKB-KW"/>
</dbReference>
<dbReference type="SUPFAM" id="SSF55608">
    <property type="entry name" value="Homing endonucleases"/>
    <property type="match status" value="1"/>
</dbReference>
<dbReference type="InterPro" id="IPR037033">
    <property type="entry name" value="DNA-dir_RNAP_su2_hyb_sf"/>
</dbReference>
<feature type="region of interest" description="Disordered" evidence="11">
    <location>
        <begin position="797"/>
        <end position="821"/>
    </location>
</feature>
<dbReference type="InterPro" id="IPR007641">
    <property type="entry name" value="RNA_pol_Rpb2_7"/>
</dbReference>
<keyword evidence="3" id="KW-0240">DNA-directed RNA polymerase</keyword>
<evidence type="ECO:0000256" key="6">
    <source>
        <dbReference type="ARBA" id="ARBA00022723"/>
    </source>
</evidence>
<evidence type="ECO:0000256" key="4">
    <source>
        <dbReference type="ARBA" id="ARBA00022679"/>
    </source>
</evidence>
<dbReference type="InterPro" id="IPR007645">
    <property type="entry name" value="RNA_pol_Rpb2_3"/>
</dbReference>
<dbReference type="InterPro" id="IPR007642">
    <property type="entry name" value="RNA_pol_Rpb2_2"/>
</dbReference>
<dbReference type="Pfam" id="PF04563">
    <property type="entry name" value="RNA_pol_Rpb2_1"/>
    <property type="match status" value="1"/>
</dbReference>
<dbReference type="Gene3D" id="2.170.16.10">
    <property type="entry name" value="Hedgehog/Intein (Hint) domain"/>
    <property type="match status" value="1"/>
</dbReference>
<name>A0A6C0HG84_9ZZZZ</name>
<dbReference type="PROSITE" id="PS01166">
    <property type="entry name" value="RNA_POL_BETA"/>
    <property type="match status" value="1"/>
</dbReference>
<evidence type="ECO:0000256" key="1">
    <source>
        <dbReference type="ARBA" id="ARBA00006835"/>
    </source>
</evidence>
<dbReference type="Pfam" id="PF04566">
    <property type="entry name" value="RNA_pol_Rpb2_4"/>
    <property type="match status" value="1"/>
</dbReference>
<dbReference type="InterPro" id="IPR007120">
    <property type="entry name" value="DNA-dir_RNAP_su2_dom"/>
</dbReference>
<keyword evidence="6" id="KW-0479">Metal-binding</keyword>
<dbReference type="Gene3D" id="3.90.1100.10">
    <property type="match status" value="2"/>
</dbReference>
<evidence type="ECO:0000313" key="13">
    <source>
        <dbReference type="EMBL" id="QHT79370.1"/>
    </source>
</evidence>
<dbReference type="PROSITE" id="PS50817">
    <property type="entry name" value="INTEIN_N_TER"/>
    <property type="match status" value="1"/>
</dbReference>
<evidence type="ECO:0000259" key="12">
    <source>
        <dbReference type="PROSITE" id="PS50819"/>
    </source>
</evidence>
<dbReference type="EMBL" id="MN739948">
    <property type="protein sequence ID" value="QHT79370.1"/>
    <property type="molecule type" value="Genomic_DNA"/>
</dbReference>
<dbReference type="InterPro" id="IPR036844">
    <property type="entry name" value="Hint_dom_sf"/>
</dbReference>
<dbReference type="GO" id="GO:0006351">
    <property type="term" value="P:DNA-templated transcription"/>
    <property type="evidence" value="ECO:0007669"/>
    <property type="project" value="InterPro"/>
</dbReference>
<dbReference type="Gene3D" id="2.40.270.10">
    <property type="entry name" value="DNA-directed RNA polymerase, subunit 2, domain 6"/>
    <property type="match status" value="1"/>
</dbReference>
<dbReference type="SUPFAM" id="SSF64484">
    <property type="entry name" value="beta and beta-prime subunits of DNA dependent RNA-polymerase"/>
    <property type="match status" value="2"/>
</dbReference>
<dbReference type="InterPro" id="IPR006141">
    <property type="entry name" value="Intein_N"/>
</dbReference>
<dbReference type="InterPro" id="IPR027434">
    <property type="entry name" value="Homing_endonucl"/>
</dbReference>
<organism evidence="13">
    <name type="scientific">viral metagenome</name>
    <dbReference type="NCBI Taxonomy" id="1070528"/>
    <lineage>
        <taxon>unclassified sequences</taxon>
        <taxon>metagenomes</taxon>
        <taxon>organismal metagenomes</taxon>
    </lineage>
</organism>
<evidence type="ECO:0000256" key="3">
    <source>
        <dbReference type="ARBA" id="ARBA00022478"/>
    </source>
</evidence>
<protein>
    <recommendedName>
        <fullName evidence="2">DNA-directed RNA polymerase</fullName>
        <ecNumber evidence="2">2.7.7.6</ecNumber>
    </recommendedName>
</protein>
<dbReference type="InterPro" id="IPR007646">
    <property type="entry name" value="RNA_pol_Rpb2_4"/>
</dbReference>
<dbReference type="GO" id="GO:0000428">
    <property type="term" value="C:DNA-directed RNA polymerase complex"/>
    <property type="evidence" value="ECO:0007669"/>
    <property type="project" value="UniProtKB-KW"/>
</dbReference>
<dbReference type="GO" id="GO:0032549">
    <property type="term" value="F:ribonucleoside binding"/>
    <property type="evidence" value="ECO:0007669"/>
    <property type="project" value="InterPro"/>
</dbReference>
<dbReference type="GO" id="GO:0003677">
    <property type="term" value="F:DNA binding"/>
    <property type="evidence" value="ECO:0007669"/>
    <property type="project" value="InterPro"/>
</dbReference>
<sequence>MDWEAISSFFRNGPRKLVEHQIESFEDFIRNKIPLIVCSTNPIVVWHEQDPESKKYKYEFRLSFENVTYMKPRIQEATGRVKPMFPQEARMRNFTYASQMFVDVRFMTRTYHGHNLSLFEESVRVFEGISLGKIPVMLGSSLCIMKDYPLSPEELGECSQDPFGYFIIHGSERTILSQEKVADNRIMVFTGKKTATKYNYSVEFKSLHESFTMPPKKLEIRLSTKFNGYGYPLHACLPRFREDLPLMVLFRALGIETDSEIARLVWGSHDQYDTLMASFSECADIKVYTRDDALEYLSHHLQYSTPQEDKKEYVRQLLETELLPHVRLAGDQSSQKVLEARKAILISAMIRRLMLTNQGKITLDDRDSYPNKRVVSTGALLTHLFRQLFQKVCKDIRGKFVHEINNDSWKKGTPRPIEVLNLNNLYKILKVSTIEGKLKQALATGNFTVQGVGTGSTATKMGVSQVLNRISYLATLSHLRRIQTPVEKSGKLLAPRKLHGTSFGFVCPVETPEGHSVGIVKSLSMLTSVSQHTPSLVIMEQLRERLEWITSSKPYEGIPVSLNGVILGYTKDPKSLYDYLKEAKRTFILHPHSNIVWNILDSEFAIETDGGRIVRPLFRVQQGQIMPPPEKKDWNAWIQTNIEYVDAAESDTIRVAMFPRELGPEHTHCEIHPTLILGHMASTIPMSDHNQSPRNTYQSAMGKQAMGLYAKNYAKRLDKNGYILCNPMRPFVETRMMSVLGTEQMPFGYNAIVAIGIYSGYNQEDSVILNKGALDRGLFRSLYYTIYKDEEHRNLASGKEEKFSRPQRETTKGFKSSSYEAVQESGMPKQHAYIKENDILIGKVTNLKHDPHGYKYRDSSTVYKGSETARVDGVWQDKNSEGYPFIKVRCVSERVPEIGDKVSSRHGQKGTCGIILNEEDMPFTASGLRPDIIMNPHAVPSRMTIAQLMETMFGKVCTETGNLGDGTPYSHLKIEDLREHMLKLGMHSYGNELLYNGQTGELMQAEIFMGPTFYQRLKHMVADKKHCMTDDHDVLTTSGWKPINEVTLEDKVATLQEGKVIYANPIQTFEYDYEGEMYEVHSQQVDLKVTPNHRMWVAKSYGRKREWTYGFHEAQDIIGKTVKYQKNGEWDTTAYQFILPAFEDFPAVSVDMTSWLKFFGMWIGDGWCTTTNVSFAANKDRLKQTLDVCLPKLNFAYNFYPDSCKLDISNRQLRNYMRPFSVGATNKYLPDWVWELNQLQCRTLIEGLMLSDGHTGSNGNTMLYSTSSDRLANDIQRLCLHAGWSANKRLHTPAGTPYTIGNHSGFTTQNLWLMAIIQHKNNPMMNHGHHKQQNGQSETMVPFNGKVYCLEVPGNVFYVRRNGKPVWTGNSRAKGPIVSLTRQPCEGRARDGGLRVGEMERDCMLSHGTAMFTKERLMDVSDPFSTGFCKNCGVMAVVNREASLYECGTCGVRTEFEQKTIPYAMKLWTQELEAMHIVPRLVFE</sequence>
<evidence type="ECO:0000256" key="5">
    <source>
        <dbReference type="ARBA" id="ARBA00022695"/>
    </source>
</evidence>
<evidence type="ECO:0000256" key="11">
    <source>
        <dbReference type="SAM" id="MobiDB-lite"/>
    </source>
</evidence>
<dbReference type="InterPro" id="IPR014724">
    <property type="entry name" value="RNA_pol_RPB2_OB-fold"/>
</dbReference>
<accession>A0A6C0HG84</accession>
<evidence type="ECO:0000256" key="9">
    <source>
        <dbReference type="ARBA" id="ARBA00023000"/>
    </source>
</evidence>
<dbReference type="Gene3D" id="3.10.28.10">
    <property type="entry name" value="Homing endonucleases"/>
    <property type="match status" value="1"/>
</dbReference>
<keyword evidence="4" id="KW-0808">Transferase</keyword>
<dbReference type="InterPro" id="IPR007644">
    <property type="entry name" value="RNA_pol_bsu_protrusion"/>
</dbReference>
<keyword evidence="8" id="KW-0862">Zinc</keyword>